<proteinExistence type="predicted"/>
<dbReference type="PANTHER" id="PTHR22990">
    <property type="entry name" value="F-BOX ONLY PROTEIN"/>
    <property type="match status" value="1"/>
</dbReference>
<gene>
    <name evidence="6" type="ORF">BOO71_0005542</name>
</gene>
<dbReference type="SUPFAM" id="SSF56112">
    <property type="entry name" value="Protein kinase-like (PK-like)"/>
    <property type="match status" value="1"/>
</dbReference>
<dbReference type="SUPFAM" id="SSF51126">
    <property type="entry name" value="Pectin lyase-like"/>
    <property type="match status" value="2"/>
</dbReference>
<dbReference type="Gene3D" id="2.30.30.40">
    <property type="entry name" value="SH3 Domains"/>
    <property type="match status" value="1"/>
</dbReference>
<dbReference type="InterPro" id="IPR000719">
    <property type="entry name" value="Prot_kinase_dom"/>
</dbReference>
<dbReference type="Pfam" id="PF00069">
    <property type="entry name" value="Pkinase"/>
    <property type="match status" value="1"/>
</dbReference>
<evidence type="ECO:0000259" key="5">
    <source>
        <dbReference type="PROSITE" id="PS50011"/>
    </source>
</evidence>
<dbReference type="GO" id="GO:0004672">
    <property type="term" value="F:protein kinase activity"/>
    <property type="evidence" value="ECO:0007669"/>
    <property type="project" value="InterPro"/>
</dbReference>
<dbReference type="SMART" id="SM00710">
    <property type="entry name" value="PbH1"/>
    <property type="match status" value="11"/>
</dbReference>
<dbReference type="InterPro" id="IPR011050">
    <property type="entry name" value="Pectin_lyase_fold/virulence"/>
</dbReference>
<accession>A0A1U7NZX0</accession>
<evidence type="ECO:0000313" key="7">
    <source>
        <dbReference type="Proteomes" id="UP000186607"/>
    </source>
</evidence>
<evidence type="ECO:0000256" key="2">
    <source>
        <dbReference type="ARBA" id="ARBA00022737"/>
    </source>
</evidence>
<dbReference type="InterPro" id="IPR039448">
    <property type="entry name" value="Beta_helix"/>
</dbReference>
<protein>
    <submittedName>
        <fullName evidence="6">Serine/threonine kinase</fullName>
    </submittedName>
</protein>
<keyword evidence="3" id="KW-0833">Ubl conjugation pathway</keyword>
<dbReference type="PANTHER" id="PTHR22990:SF15">
    <property type="entry name" value="F-BOX ONLY PROTEIN 10"/>
    <property type="match status" value="1"/>
</dbReference>
<evidence type="ECO:0000256" key="3">
    <source>
        <dbReference type="ARBA" id="ARBA00022786"/>
    </source>
</evidence>
<dbReference type="Gene3D" id="3.30.200.20">
    <property type="entry name" value="Phosphorylase Kinase, domain 1"/>
    <property type="match status" value="1"/>
</dbReference>
<feature type="domain" description="Protein kinase" evidence="5">
    <location>
        <begin position="17"/>
        <end position="268"/>
    </location>
</feature>
<dbReference type="SMART" id="SM00722">
    <property type="entry name" value="CASH"/>
    <property type="match status" value="2"/>
</dbReference>
<dbReference type="Pfam" id="PF13229">
    <property type="entry name" value="Beta_helix"/>
    <property type="match status" value="1"/>
</dbReference>
<dbReference type="InterPro" id="IPR006626">
    <property type="entry name" value="PbH1"/>
</dbReference>
<dbReference type="Gene3D" id="1.10.510.10">
    <property type="entry name" value="Transferase(Phosphotransferase) domain 1"/>
    <property type="match status" value="1"/>
</dbReference>
<reference evidence="6 7" key="1">
    <citation type="submission" date="2017-01" db="EMBL/GenBank/DDBJ databases">
        <title>Genome Analysis of Deinococcus marmoris KOPRI26562.</title>
        <authorList>
            <person name="Kim J.H."/>
            <person name="Oh H.-M."/>
        </authorList>
    </citation>
    <scope>NUCLEOTIDE SEQUENCE [LARGE SCALE GENOMIC DNA]</scope>
    <source>
        <strain evidence="6 7">KOPRI26562</strain>
    </source>
</reference>
<dbReference type="PROSITE" id="PS50011">
    <property type="entry name" value="PROTEIN_KINASE_DOM"/>
    <property type="match status" value="1"/>
</dbReference>
<comment type="caution">
    <text evidence="6">The sequence shown here is derived from an EMBL/GenBank/DDBJ whole genome shotgun (WGS) entry which is preliminary data.</text>
</comment>
<dbReference type="InterPro" id="IPR003646">
    <property type="entry name" value="SH3-like_bac-type"/>
</dbReference>
<keyword evidence="6" id="KW-0418">Kinase</keyword>
<dbReference type="RefSeq" id="WP_075831703.1">
    <property type="nucleotide sequence ID" value="NZ_MSTI01000066.1"/>
</dbReference>
<dbReference type="PRINTS" id="PR01217">
    <property type="entry name" value="PRICHEXTENSN"/>
</dbReference>
<dbReference type="EMBL" id="MSTI01000066">
    <property type="protein sequence ID" value="OLV18467.1"/>
    <property type="molecule type" value="Genomic_DNA"/>
</dbReference>
<dbReference type="AlphaFoldDB" id="A0A1U7NZX0"/>
<name>A0A1U7NZX0_9DEIO</name>
<dbReference type="GO" id="GO:0005524">
    <property type="term" value="F:ATP binding"/>
    <property type="evidence" value="ECO:0007669"/>
    <property type="project" value="InterPro"/>
</dbReference>
<dbReference type="Gene3D" id="2.160.20.10">
    <property type="entry name" value="Single-stranded right-handed beta-helix, Pectin lyase-like"/>
    <property type="match status" value="2"/>
</dbReference>
<sequence>MTDLTPLTEGSRLAGRYTVQVCLRADGYEQFYRATTDWGQSVLITVFRPPQAETPTGGRARQVFMRNARLLAQLQRPGVVRVSDLLDEDGTQLVVCEDRLNQTLRQAAGDPSQELPPGKWLDLTRALFSALVAAHAQALLHARISPDHVWLDTAGDVWLADFGLANRALQEIDLTPPPDPRYAAPELLSGGVFSPQTDVYALAATLLEVLSGRTPPTASARLRGVPLPTLTRPGSAALNHALAVSLALEPSERAIGAGEVLEILERALNEQGAQPQATPEPAAAPLAEVTVPIGLPASPLPVPPTPVPSPPGPPPRRRSRWPLALGLVALLGVGGAALLAVPGLLRPADRAPSTEQTENDAYRDAPLKALQLPASEPAPTAPTPATPAQTPLPPPPPPPPTVRVLSTVVVNTANLNLRDAANNTSPVVLTLPRGTRLEVLEIQGEWSRVRTVGGEAKEGWVKTELTLELRSPQETAELVAQIAAGGSVTVPAGAFLLGAPLVIETDIELTGAGLKTTLLMSDAAQDTLIVRGAALSLSDLGVAHLGRVPARSVLQEGGSLSLSRVLLTGAVRDDATSEYGSGLWVKDAGEAQISDSSVTGNVFGIYVSDRSQVAVSSTVLNANRDGAFLFKDQSGGTVTTSTIEGNGSHGVHITGQATPELSANRIRDNRGRGVTVYGQATPTIHDNTIESNTLQGIGVQDTATPDIENNVIQGNRQSGVTYFDNAGGSASGNTVQANQTAGFRITEYAAPTLNGNTVVRNRENGLGYSEYAAGSASRNTITANSNPGIAVWGDAEPTLNNNMVSLNKQSGVVLAERSAPQLSDNRIDGNTLYGLIVTGNATPEVTGNTITGNGKGGIFYKQQAGGTGSGNSCFDNGGEALALELAADAPGPDLDATGCGP</sequence>
<dbReference type="OrthoDB" id="54426at2"/>
<keyword evidence="2" id="KW-0677">Repeat</keyword>
<feature type="region of interest" description="Disordered" evidence="4">
    <location>
        <begin position="374"/>
        <end position="401"/>
    </location>
</feature>
<dbReference type="Pfam" id="PF08239">
    <property type="entry name" value="SH3_3"/>
    <property type="match status" value="1"/>
</dbReference>
<dbReference type="InterPro" id="IPR007742">
    <property type="entry name" value="NosD_dom"/>
</dbReference>
<dbReference type="NCBIfam" id="TIGR03804">
    <property type="entry name" value="para_beta_helix"/>
    <property type="match status" value="2"/>
</dbReference>
<dbReference type="InterPro" id="IPR006633">
    <property type="entry name" value="Carb-bd_sugar_hydrolysis-dom"/>
</dbReference>
<dbReference type="InterPro" id="IPR022441">
    <property type="entry name" value="Para_beta_helix_rpt-2"/>
</dbReference>
<dbReference type="Pfam" id="PF05048">
    <property type="entry name" value="NosD"/>
    <property type="match status" value="1"/>
</dbReference>
<dbReference type="InterPro" id="IPR011009">
    <property type="entry name" value="Kinase-like_dom_sf"/>
</dbReference>
<dbReference type="SMART" id="SM00220">
    <property type="entry name" value="S_TKc"/>
    <property type="match status" value="1"/>
</dbReference>
<dbReference type="Proteomes" id="UP000186607">
    <property type="component" value="Unassembled WGS sequence"/>
</dbReference>
<organism evidence="6 7">
    <name type="scientific">Deinococcus marmoris</name>
    <dbReference type="NCBI Taxonomy" id="249408"/>
    <lineage>
        <taxon>Bacteria</taxon>
        <taxon>Thermotogati</taxon>
        <taxon>Deinococcota</taxon>
        <taxon>Deinococci</taxon>
        <taxon>Deinococcales</taxon>
        <taxon>Deinococcaceae</taxon>
        <taxon>Deinococcus</taxon>
    </lineage>
</organism>
<dbReference type="InterPro" id="IPR012334">
    <property type="entry name" value="Pectin_lyas_fold"/>
</dbReference>
<dbReference type="InterPro" id="IPR051550">
    <property type="entry name" value="SCF-Subunits/Alg-Epimerases"/>
</dbReference>
<dbReference type="STRING" id="249408.BOO71_0005542"/>
<keyword evidence="6" id="KW-0808">Transferase</keyword>
<evidence type="ECO:0000256" key="4">
    <source>
        <dbReference type="SAM" id="MobiDB-lite"/>
    </source>
</evidence>
<comment type="pathway">
    <text evidence="1">Protein modification; protein ubiquitination.</text>
</comment>
<dbReference type="SMART" id="SM00287">
    <property type="entry name" value="SH3b"/>
    <property type="match status" value="1"/>
</dbReference>
<evidence type="ECO:0000256" key="1">
    <source>
        <dbReference type="ARBA" id="ARBA00004906"/>
    </source>
</evidence>
<feature type="compositionally biased region" description="Pro residues" evidence="4">
    <location>
        <begin position="379"/>
        <end position="401"/>
    </location>
</feature>
<feature type="region of interest" description="Disordered" evidence="4">
    <location>
        <begin position="297"/>
        <end position="318"/>
    </location>
</feature>
<keyword evidence="7" id="KW-1185">Reference proteome</keyword>
<evidence type="ECO:0000313" key="6">
    <source>
        <dbReference type="EMBL" id="OLV18467.1"/>
    </source>
</evidence>
<feature type="compositionally biased region" description="Pro residues" evidence="4">
    <location>
        <begin position="298"/>
        <end position="314"/>
    </location>
</feature>